<reference evidence="1 2" key="1">
    <citation type="journal article" date="2013" name="Genome Announc.">
        <title>Draft Genome Sequence of Cesiribacter andamanensis Strain AMV16T, Isolated from a Soil Sample from a Mud Volcano in the Andaman Islands, India.</title>
        <authorList>
            <person name="Shivaji S."/>
            <person name="Ara S."/>
            <person name="Begum Z."/>
            <person name="Srinivas T.N."/>
            <person name="Singh A."/>
            <person name="Kumar Pinnaka A."/>
        </authorList>
    </citation>
    <scope>NUCLEOTIDE SEQUENCE [LARGE SCALE GENOMIC DNA]</scope>
    <source>
        <strain evidence="1 2">AMV16</strain>
    </source>
</reference>
<evidence type="ECO:0000313" key="2">
    <source>
        <dbReference type="Proteomes" id="UP000011910"/>
    </source>
</evidence>
<name>M7NBT4_9BACT</name>
<dbReference type="EMBL" id="AODQ01000003">
    <property type="protein sequence ID" value="EMR04646.1"/>
    <property type="molecule type" value="Genomic_DNA"/>
</dbReference>
<comment type="caution">
    <text evidence="1">The sequence shown here is derived from an EMBL/GenBank/DDBJ whole genome shotgun (WGS) entry which is preliminary data.</text>
</comment>
<sequence length="55" mass="6191">MVKLLRRGWLTSSQPEIDVRGILDGIYILYLKGAETISIERFIKNNLQNKKGGSG</sequence>
<protein>
    <submittedName>
        <fullName evidence="1">Uncharacterized protein</fullName>
    </submittedName>
</protein>
<organism evidence="1 2">
    <name type="scientific">Cesiribacter andamanensis AMV16</name>
    <dbReference type="NCBI Taxonomy" id="1279009"/>
    <lineage>
        <taxon>Bacteria</taxon>
        <taxon>Pseudomonadati</taxon>
        <taxon>Bacteroidota</taxon>
        <taxon>Cytophagia</taxon>
        <taxon>Cytophagales</taxon>
        <taxon>Cesiribacteraceae</taxon>
        <taxon>Cesiribacter</taxon>
    </lineage>
</organism>
<dbReference type="Proteomes" id="UP000011910">
    <property type="component" value="Unassembled WGS sequence"/>
</dbReference>
<gene>
    <name evidence="1" type="ORF">ADICEAN_00249</name>
</gene>
<accession>M7NBT4</accession>
<dbReference type="AlphaFoldDB" id="M7NBT4"/>
<proteinExistence type="predicted"/>
<keyword evidence="2" id="KW-1185">Reference proteome</keyword>
<evidence type="ECO:0000313" key="1">
    <source>
        <dbReference type="EMBL" id="EMR04646.1"/>
    </source>
</evidence>